<keyword evidence="2" id="KW-1185">Reference proteome</keyword>
<sequence length="108" mass="12742">MDHEPFIRVSIYPELIKEYSTEQKRSILEICIEKYRQNKKKDDNKIFPILLQLVDLGSYPEAEYYLSLLCINKQGILDGEISQNFEYAKQFNIWLQQAAEKGHAKAKE</sequence>
<protein>
    <submittedName>
        <fullName evidence="1">24602_t:CDS:1</fullName>
    </submittedName>
</protein>
<dbReference type="EMBL" id="CAJVQB010165230">
    <property type="protein sequence ID" value="CAG8856904.1"/>
    <property type="molecule type" value="Genomic_DNA"/>
</dbReference>
<feature type="non-terminal residue" evidence="1">
    <location>
        <position position="108"/>
    </location>
</feature>
<comment type="caution">
    <text evidence="1">The sequence shown here is derived from an EMBL/GenBank/DDBJ whole genome shotgun (WGS) entry which is preliminary data.</text>
</comment>
<dbReference type="Proteomes" id="UP000789901">
    <property type="component" value="Unassembled WGS sequence"/>
</dbReference>
<evidence type="ECO:0000313" key="2">
    <source>
        <dbReference type="Proteomes" id="UP000789901"/>
    </source>
</evidence>
<dbReference type="InterPro" id="IPR011990">
    <property type="entry name" value="TPR-like_helical_dom_sf"/>
</dbReference>
<name>A0ABN7XSL9_GIGMA</name>
<organism evidence="1 2">
    <name type="scientific">Gigaspora margarita</name>
    <dbReference type="NCBI Taxonomy" id="4874"/>
    <lineage>
        <taxon>Eukaryota</taxon>
        <taxon>Fungi</taxon>
        <taxon>Fungi incertae sedis</taxon>
        <taxon>Mucoromycota</taxon>
        <taxon>Glomeromycotina</taxon>
        <taxon>Glomeromycetes</taxon>
        <taxon>Diversisporales</taxon>
        <taxon>Gigasporaceae</taxon>
        <taxon>Gigaspora</taxon>
    </lineage>
</organism>
<reference evidence="1 2" key="1">
    <citation type="submission" date="2021-06" db="EMBL/GenBank/DDBJ databases">
        <authorList>
            <person name="Kallberg Y."/>
            <person name="Tangrot J."/>
            <person name="Rosling A."/>
        </authorList>
    </citation>
    <scope>NUCLEOTIDE SEQUENCE [LARGE SCALE GENOMIC DNA]</scope>
    <source>
        <strain evidence="1 2">120-4 pot B 10/14</strain>
    </source>
</reference>
<gene>
    <name evidence="1" type="ORF">GMARGA_LOCUS45725</name>
</gene>
<evidence type="ECO:0000313" key="1">
    <source>
        <dbReference type="EMBL" id="CAG8856904.1"/>
    </source>
</evidence>
<dbReference type="Gene3D" id="1.25.40.10">
    <property type="entry name" value="Tetratricopeptide repeat domain"/>
    <property type="match status" value="1"/>
</dbReference>
<proteinExistence type="predicted"/>
<accession>A0ABN7XSL9</accession>